<dbReference type="GO" id="GO:0004742">
    <property type="term" value="F:dihydrolipoyllysine-residue acetyltransferase activity"/>
    <property type="evidence" value="ECO:0007669"/>
    <property type="project" value="TreeGrafter"/>
</dbReference>
<reference evidence="3" key="1">
    <citation type="submission" date="2023-06" db="EMBL/GenBank/DDBJ databases">
        <authorList>
            <person name="Delattre M."/>
        </authorList>
    </citation>
    <scope>NUCLEOTIDE SEQUENCE</scope>
    <source>
        <strain evidence="3">AF72</strain>
    </source>
</reference>
<feature type="compositionally biased region" description="Low complexity" evidence="1">
    <location>
        <begin position="89"/>
        <end position="102"/>
    </location>
</feature>
<dbReference type="AlphaFoldDB" id="A0AA36G5L8"/>
<dbReference type="InterPro" id="IPR023213">
    <property type="entry name" value="CAT-like_dom_sf"/>
</dbReference>
<comment type="caution">
    <text evidence="3">The sequence shown here is derived from an EMBL/GenBank/DDBJ whole genome shotgun (WGS) entry which is preliminary data.</text>
</comment>
<feature type="region of interest" description="Disordered" evidence="1">
    <location>
        <begin position="42"/>
        <end position="122"/>
    </location>
</feature>
<gene>
    <name evidence="3" type="ORF">MSPICULIGERA_LOCUS17252</name>
</gene>
<keyword evidence="4" id="KW-1185">Reference proteome</keyword>
<dbReference type="SUPFAM" id="SSF52777">
    <property type="entry name" value="CoA-dependent acyltransferases"/>
    <property type="match status" value="1"/>
</dbReference>
<dbReference type="Gene3D" id="3.30.559.10">
    <property type="entry name" value="Chloramphenicol acetyltransferase-like domain"/>
    <property type="match status" value="1"/>
</dbReference>
<dbReference type="InterPro" id="IPR045257">
    <property type="entry name" value="E2/Pdx1"/>
</dbReference>
<feature type="non-terminal residue" evidence="3">
    <location>
        <position position="229"/>
    </location>
</feature>
<dbReference type="Pfam" id="PF00198">
    <property type="entry name" value="2-oxoacid_dh"/>
    <property type="match status" value="1"/>
</dbReference>
<evidence type="ECO:0000259" key="2">
    <source>
        <dbReference type="Pfam" id="PF00198"/>
    </source>
</evidence>
<dbReference type="PANTHER" id="PTHR23151">
    <property type="entry name" value="DIHYDROLIPOAMIDE ACETYL/SUCCINYL-TRANSFERASE-RELATED"/>
    <property type="match status" value="1"/>
</dbReference>
<dbReference type="InterPro" id="IPR001078">
    <property type="entry name" value="2-oxoacid_DH_actylTfrase"/>
</dbReference>
<sequence>MGFETPEEGCLANIMIQEGTKDAPMGNLLCIIVESKDEVAALPTTSQRRAPLLPPRRLPSKKDKQPKQAEPAKPQVQSVSSSGHGGRILAADLSSASPAPADGTPQQPASAIGGSGNSTKNTLSNMRMTIAKRLAESKSTILHYYSSSEINIDNVLQVREKLNKLLAKGAVGRRAHQALHQRFYHQGHHHHLIVVVVHLTGIEDVSSCKNQKKAANEVNSDVMKMTIWS</sequence>
<dbReference type="GO" id="GO:0006086">
    <property type="term" value="P:pyruvate decarboxylation to acetyl-CoA"/>
    <property type="evidence" value="ECO:0007669"/>
    <property type="project" value="InterPro"/>
</dbReference>
<name>A0AA36G5L8_9BILA</name>
<evidence type="ECO:0000313" key="4">
    <source>
        <dbReference type="Proteomes" id="UP001177023"/>
    </source>
</evidence>
<dbReference type="PANTHER" id="PTHR23151:SF89">
    <property type="entry name" value="DIHYDROLIPOYLLYSINE-RESIDUE ACETYLTRANSFERASE COMPONENT OF PYRUVATE DEHYDROGENASE COMPLEX, MITOCHONDRIAL"/>
    <property type="match status" value="1"/>
</dbReference>
<evidence type="ECO:0000313" key="3">
    <source>
        <dbReference type="EMBL" id="CAJ0579018.1"/>
    </source>
</evidence>
<evidence type="ECO:0000256" key="1">
    <source>
        <dbReference type="SAM" id="MobiDB-lite"/>
    </source>
</evidence>
<accession>A0AA36G5L8</accession>
<dbReference type="EMBL" id="CATQJA010002655">
    <property type="protein sequence ID" value="CAJ0579018.1"/>
    <property type="molecule type" value="Genomic_DNA"/>
</dbReference>
<dbReference type="Proteomes" id="UP001177023">
    <property type="component" value="Unassembled WGS sequence"/>
</dbReference>
<organism evidence="3 4">
    <name type="scientific">Mesorhabditis spiculigera</name>
    <dbReference type="NCBI Taxonomy" id="96644"/>
    <lineage>
        <taxon>Eukaryota</taxon>
        <taxon>Metazoa</taxon>
        <taxon>Ecdysozoa</taxon>
        <taxon>Nematoda</taxon>
        <taxon>Chromadorea</taxon>
        <taxon>Rhabditida</taxon>
        <taxon>Rhabditina</taxon>
        <taxon>Rhabditomorpha</taxon>
        <taxon>Rhabditoidea</taxon>
        <taxon>Rhabditidae</taxon>
        <taxon>Mesorhabditinae</taxon>
        <taxon>Mesorhabditis</taxon>
    </lineage>
</organism>
<dbReference type="GO" id="GO:0045254">
    <property type="term" value="C:pyruvate dehydrogenase complex"/>
    <property type="evidence" value="ECO:0007669"/>
    <property type="project" value="InterPro"/>
</dbReference>
<dbReference type="Gene3D" id="2.40.50.100">
    <property type="match status" value="1"/>
</dbReference>
<protein>
    <recommendedName>
        <fullName evidence="2">2-oxoacid dehydrogenase acyltransferase catalytic domain-containing protein</fullName>
    </recommendedName>
</protein>
<proteinExistence type="predicted"/>
<feature type="domain" description="2-oxoacid dehydrogenase acyltransferase catalytic" evidence="2">
    <location>
        <begin position="118"/>
        <end position="167"/>
    </location>
</feature>